<dbReference type="OrthoDB" id="3066241at2759"/>
<feature type="compositionally biased region" description="Basic and acidic residues" evidence="1">
    <location>
        <begin position="109"/>
        <end position="119"/>
    </location>
</feature>
<evidence type="ECO:0000313" key="3">
    <source>
        <dbReference type="Proteomes" id="UP000772434"/>
    </source>
</evidence>
<proteinExistence type="predicted"/>
<feature type="region of interest" description="Disordered" evidence="1">
    <location>
        <begin position="109"/>
        <end position="152"/>
    </location>
</feature>
<dbReference type="AlphaFoldDB" id="A0A9P5TZ64"/>
<sequence>MPKDAPTHRPIQFSNSRNFRLDELKIAMKYTDCEFDRFRKSVWASAKSLEIKPSCRHDQVNPDVWDGLMCKVKLLIPQHNLHVFPNINCIHWPIAIYFDRWNMSRGLRDRGRPRKEPTSGHEIPPVARNQTTQYVGKRPPPQKSISFDLLPTKPPSPKFKPSLHLSNGPYDNADPQPCPVCRSAPVLTSEHLNALFKDDHEALSGLYSIGVQTDLELNMLLMLNKLDWLELIRDSSLSPVKKVSVKNKLQTFQPVVHVKPDVSRMEIHQYLAKLYPCPHHRQQNVLSYVPSTLLKLFNQKHIENLIPIALLLGMKTDSEYIDIVFNFHEADWDEMLSKDQMLLSPLEKAVLKSAFKTARYDD</sequence>
<organism evidence="2 3">
    <name type="scientific">Rhodocollybia butyracea</name>
    <dbReference type="NCBI Taxonomy" id="206335"/>
    <lineage>
        <taxon>Eukaryota</taxon>
        <taxon>Fungi</taxon>
        <taxon>Dikarya</taxon>
        <taxon>Basidiomycota</taxon>
        <taxon>Agaricomycotina</taxon>
        <taxon>Agaricomycetes</taxon>
        <taxon>Agaricomycetidae</taxon>
        <taxon>Agaricales</taxon>
        <taxon>Marasmiineae</taxon>
        <taxon>Omphalotaceae</taxon>
        <taxon>Rhodocollybia</taxon>
    </lineage>
</organism>
<gene>
    <name evidence="2" type="ORF">BDP27DRAFT_1430697</name>
</gene>
<evidence type="ECO:0000256" key="1">
    <source>
        <dbReference type="SAM" id="MobiDB-lite"/>
    </source>
</evidence>
<dbReference type="EMBL" id="JADNRY010000270">
    <property type="protein sequence ID" value="KAF9059944.1"/>
    <property type="molecule type" value="Genomic_DNA"/>
</dbReference>
<protein>
    <submittedName>
        <fullName evidence="2">Uncharacterized protein</fullName>
    </submittedName>
</protein>
<dbReference type="Proteomes" id="UP000772434">
    <property type="component" value="Unassembled WGS sequence"/>
</dbReference>
<name>A0A9P5TZ64_9AGAR</name>
<accession>A0A9P5TZ64</accession>
<reference evidence="2" key="1">
    <citation type="submission" date="2020-11" db="EMBL/GenBank/DDBJ databases">
        <authorList>
            <consortium name="DOE Joint Genome Institute"/>
            <person name="Ahrendt S."/>
            <person name="Riley R."/>
            <person name="Andreopoulos W."/>
            <person name="Labutti K."/>
            <person name="Pangilinan J."/>
            <person name="Ruiz-Duenas F.J."/>
            <person name="Barrasa J.M."/>
            <person name="Sanchez-Garcia M."/>
            <person name="Camarero S."/>
            <person name="Miyauchi S."/>
            <person name="Serrano A."/>
            <person name="Linde D."/>
            <person name="Babiker R."/>
            <person name="Drula E."/>
            <person name="Ayuso-Fernandez I."/>
            <person name="Pacheco R."/>
            <person name="Padilla G."/>
            <person name="Ferreira P."/>
            <person name="Barriuso J."/>
            <person name="Kellner H."/>
            <person name="Castanera R."/>
            <person name="Alfaro M."/>
            <person name="Ramirez L."/>
            <person name="Pisabarro A.G."/>
            <person name="Kuo A."/>
            <person name="Tritt A."/>
            <person name="Lipzen A."/>
            <person name="He G."/>
            <person name="Yan M."/>
            <person name="Ng V."/>
            <person name="Cullen D."/>
            <person name="Martin F."/>
            <person name="Rosso M.-N."/>
            <person name="Henrissat B."/>
            <person name="Hibbett D."/>
            <person name="Martinez A.T."/>
            <person name="Grigoriev I.V."/>
        </authorList>
    </citation>
    <scope>NUCLEOTIDE SEQUENCE</scope>
    <source>
        <strain evidence="2">AH 40177</strain>
    </source>
</reference>
<evidence type="ECO:0000313" key="2">
    <source>
        <dbReference type="EMBL" id="KAF9059944.1"/>
    </source>
</evidence>
<keyword evidence="3" id="KW-1185">Reference proteome</keyword>
<comment type="caution">
    <text evidence="2">The sequence shown here is derived from an EMBL/GenBank/DDBJ whole genome shotgun (WGS) entry which is preliminary data.</text>
</comment>